<name>A0A6A4NF40_LUPAL</name>
<dbReference type="EMBL" id="WOCE01000019">
    <property type="protein sequence ID" value="KAE9592306.1"/>
    <property type="molecule type" value="Genomic_DNA"/>
</dbReference>
<organism evidence="2 3">
    <name type="scientific">Lupinus albus</name>
    <name type="common">White lupine</name>
    <name type="synonym">Lupinus termis</name>
    <dbReference type="NCBI Taxonomy" id="3870"/>
    <lineage>
        <taxon>Eukaryota</taxon>
        <taxon>Viridiplantae</taxon>
        <taxon>Streptophyta</taxon>
        <taxon>Embryophyta</taxon>
        <taxon>Tracheophyta</taxon>
        <taxon>Spermatophyta</taxon>
        <taxon>Magnoliopsida</taxon>
        <taxon>eudicotyledons</taxon>
        <taxon>Gunneridae</taxon>
        <taxon>Pentapetalae</taxon>
        <taxon>rosids</taxon>
        <taxon>fabids</taxon>
        <taxon>Fabales</taxon>
        <taxon>Fabaceae</taxon>
        <taxon>Papilionoideae</taxon>
        <taxon>50 kb inversion clade</taxon>
        <taxon>genistoids sensu lato</taxon>
        <taxon>core genistoids</taxon>
        <taxon>Genisteae</taxon>
        <taxon>Lupinus</taxon>
    </lineage>
</organism>
<dbReference type="AlphaFoldDB" id="A0A6A4NF40"/>
<dbReference type="InterPro" id="IPR058352">
    <property type="entry name" value="DUF8039"/>
</dbReference>
<proteinExistence type="predicted"/>
<evidence type="ECO:0000259" key="1">
    <source>
        <dbReference type="Pfam" id="PF26133"/>
    </source>
</evidence>
<feature type="domain" description="DUF8039" evidence="1">
    <location>
        <begin position="13"/>
        <end position="74"/>
    </location>
</feature>
<sequence length="80" mass="8696">MDIQSRRVMGVVKVHNIPDVMLHNACIPPNHVKVSIDIAIDGDSLLPIPLDEDIFTLGGAIGTYVSWTIDLVDVVSTMGR</sequence>
<evidence type="ECO:0000313" key="2">
    <source>
        <dbReference type="EMBL" id="KAE9592306.1"/>
    </source>
</evidence>
<accession>A0A6A4NF40</accession>
<evidence type="ECO:0000313" key="3">
    <source>
        <dbReference type="Proteomes" id="UP000447434"/>
    </source>
</evidence>
<comment type="caution">
    <text evidence="2">The sequence shown here is derived from an EMBL/GenBank/DDBJ whole genome shotgun (WGS) entry which is preliminary data.</text>
</comment>
<protein>
    <recommendedName>
        <fullName evidence="1">DUF8039 domain-containing protein</fullName>
    </recommendedName>
</protein>
<dbReference type="Proteomes" id="UP000447434">
    <property type="component" value="Chromosome 19"/>
</dbReference>
<dbReference type="OrthoDB" id="1426731at2759"/>
<reference evidence="3" key="1">
    <citation type="journal article" date="2020" name="Nat. Commun.">
        <title>Genome sequence of the cluster root forming white lupin.</title>
        <authorList>
            <person name="Hufnagel B."/>
            <person name="Marques A."/>
            <person name="Soriano A."/>
            <person name="Marques L."/>
            <person name="Divol F."/>
            <person name="Doumas P."/>
            <person name="Sallet E."/>
            <person name="Mancinotti D."/>
            <person name="Carrere S."/>
            <person name="Marande W."/>
            <person name="Arribat S."/>
            <person name="Keller J."/>
            <person name="Huneau C."/>
            <person name="Blein T."/>
            <person name="Aime D."/>
            <person name="Laguerre M."/>
            <person name="Taylor J."/>
            <person name="Schubert V."/>
            <person name="Nelson M."/>
            <person name="Geu-Flores F."/>
            <person name="Crespi M."/>
            <person name="Gallardo-Guerrero K."/>
            <person name="Delaux P.-M."/>
            <person name="Salse J."/>
            <person name="Berges H."/>
            <person name="Guyot R."/>
            <person name="Gouzy J."/>
            <person name="Peret B."/>
        </authorList>
    </citation>
    <scope>NUCLEOTIDE SEQUENCE [LARGE SCALE GENOMIC DNA]</scope>
    <source>
        <strain evidence="3">cv. Amiga</strain>
    </source>
</reference>
<keyword evidence="3" id="KW-1185">Reference proteome</keyword>
<gene>
    <name evidence="2" type="ORF">Lalb_Chr19g0127921</name>
</gene>
<dbReference type="Pfam" id="PF26133">
    <property type="entry name" value="DUF8039"/>
    <property type="match status" value="1"/>
</dbReference>